<dbReference type="InterPro" id="IPR039506">
    <property type="entry name" value="SPOB_a"/>
</dbReference>
<dbReference type="GO" id="GO:0000155">
    <property type="term" value="F:phosphorelay sensor kinase activity"/>
    <property type="evidence" value="ECO:0007669"/>
    <property type="project" value="InterPro"/>
</dbReference>
<dbReference type="GO" id="GO:0005524">
    <property type="term" value="F:ATP binding"/>
    <property type="evidence" value="ECO:0007669"/>
    <property type="project" value="UniProtKB-KW"/>
</dbReference>
<evidence type="ECO:0000256" key="11">
    <source>
        <dbReference type="ARBA" id="ARBA00022989"/>
    </source>
</evidence>
<dbReference type="Gene3D" id="1.10.287.130">
    <property type="match status" value="1"/>
</dbReference>
<evidence type="ECO:0000256" key="3">
    <source>
        <dbReference type="ARBA" id="ARBA00012438"/>
    </source>
</evidence>
<dbReference type="InterPro" id="IPR004358">
    <property type="entry name" value="Sig_transdc_His_kin-like_C"/>
</dbReference>
<dbReference type="InterPro" id="IPR016120">
    <property type="entry name" value="Sig_transdc_His_kin_SpoOB"/>
</dbReference>
<dbReference type="GO" id="GO:0000156">
    <property type="term" value="F:phosphorelay response regulator activity"/>
    <property type="evidence" value="ECO:0007669"/>
    <property type="project" value="TreeGrafter"/>
</dbReference>
<dbReference type="GO" id="GO:0007234">
    <property type="term" value="P:osmosensory signaling via phosphorelay pathway"/>
    <property type="evidence" value="ECO:0007669"/>
    <property type="project" value="TreeGrafter"/>
</dbReference>
<dbReference type="Pfam" id="PF14689">
    <property type="entry name" value="SPOB_a"/>
    <property type="match status" value="1"/>
</dbReference>
<evidence type="ECO:0000256" key="5">
    <source>
        <dbReference type="ARBA" id="ARBA00022553"/>
    </source>
</evidence>
<comment type="subcellular location">
    <subcellularLocation>
        <location evidence="2">Cell membrane</location>
        <topology evidence="2">Multi-pass membrane protein</topology>
    </subcellularLocation>
</comment>
<dbReference type="InterPro" id="IPR029151">
    <property type="entry name" value="Sensor-like_sf"/>
</dbReference>
<dbReference type="PRINTS" id="PR00344">
    <property type="entry name" value="BCTRLSENSOR"/>
</dbReference>
<evidence type="ECO:0000256" key="4">
    <source>
        <dbReference type="ARBA" id="ARBA00022475"/>
    </source>
</evidence>
<keyword evidence="11 15" id="KW-1133">Transmembrane helix</keyword>
<dbReference type="InterPro" id="IPR033463">
    <property type="entry name" value="sCache_3"/>
</dbReference>
<evidence type="ECO:0000256" key="6">
    <source>
        <dbReference type="ARBA" id="ARBA00022679"/>
    </source>
</evidence>
<keyword evidence="9 17" id="KW-0418">Kinase</keyword>
<keyword evidence="10" id="KW-0067">ATP-binding</keyword>
<dbReference type="InterPro" id="IPR050351">
    <property type="entry name" value="BphY/WalK/GraS-like"/>
</dbReference>
<dbReference type="EMBL" id="CP106879">
    <property type="protein sequence ID" value="UYC80811.1"/>
    <property type="molecule type" value="Genomic_DNA"/>
</dbReference>
<dbReference type="GO" id="GO:0005886">
    <property type="term" value="C:plasma membrane"/>
    <property type="evidence" value="ECO:0007669"/>
    <property type="project" value="UniProtKB-SubCell"/>
</dbReference>
<dbReference type="RefSeq" id="WP_182064952.1">
    <property type="nucleotide sequence ID" value="NZ_CP106879.1"/>
</dbReference>
<keyword evidence="13 15" id="KW-0472">Membrane</keyword>
<dbReference type="SUPFAM" id="SSF103190">
    <property type="entry name" value="Sensory domain-like"/>
    <property type="match status" value="1"/>
</dbReference>
<dbReference type="GO" id="GO:0030295">
    <property type="term" value="F:protein kinase activator activity"/>
    <property type="evidence" value="ECO:0007669"/>
    <property type="project" value="TreeGrafter"/>
</dbReference>
<dbReference type="AlphaFoldDB" id="A0A9Q9T3L5"/>
<reference evidence="17" key="1">
    <citation type="submission" date="2022-09" db="EMBL/GenBank/DDBJ databases">
        <title>Taxonomy of Curtobacterium flaccumfaciens.</title>
        <authorList>
            <person name="Osdaghi E."/>
            <person name="Taghavi S.M."/>
            <person name="Hamidizade M."/>
            <person name="Abachi H."/>
            <person name="Fazliarab A."/>
            <person name="Baeyen S."/>
            <person name="Portier P."/>
            <person name="Van Vaerenbergh J."/>
            <person name="Jacques M.-A."/>
        </authorList>
    </citation>
    <scope>NUCLEOTIDE SEQUENCE</scope>
    <source>
        <strain evidence="17">AGQB46</strain>
    </source>
</reference>
<evidence type="ECO:0000313" key="18">
    <source>
        <dbReference type="Proteomes" id="UP001062223"/>
    </source>
</evidence>
<dbReference type="EC" id="2.7.13.3" evidence="3"/>
<keyword evidence="7 15" id="KW-0812">Transmembrane</keyword>
<evidence type="ECO:0000256" key="15">
    <source>
        <dbReference type="SAM" id="Phobius"/>
    </source>
</evidence>
<name>A0A9Q9T3L5_9MICO</name>
<keyword evidence="5" id="KW-0597">Phosphoprotein</keyword>
<evidence type="ECO:0000313" key="17">
    <source>
        <dbReference type="EMBL" id="UYC80811.1"/>
    </source>
</evidence>
<dbReference type="Proteomes" id="UP001062223">
    <property type="component" value="Chromosome"/>
</dbReference>
<comment type="catalytic activity">
    <reaction evidence="1">
        <text>ATP + protein L-histidine = ADP + protein N-phospho-L-histidine.</text>
        <dbReference type="EC" id="2.7.13.3"/>
    </reaction>
</comment>
<evidence type="ECO:0000256" key="7">
    <source>
        <dbReference type="ARBA" id="ARBA00022692"/>
    </source>
</evidence>
<evidence type="ECO:0000256" key="1">
    <source>
        <dbReference type="ARBA" id="ARBA00000085"/>
    </source>
</evidence>
<proteinExistence type="predicted"/>
<evidence type="ECO:0000256" key="9">
    <source>
        <dbReference type="ARBA" id="ARBA00022777"/>
    </source>
</evidence>
<keyword evidence="12" id="KW-0902">Two-component regulatory system</keyword>
<keyword evidence="6" id="KW-0808">Transferase</keyword>
<protein>
    <recommendedName>
        <fullName evidence="14">Sensor-like histidine kinase SenX3</fullName>
        <ecNumber evidence="3">2.7.13.3</ecNumber>
    </recommendedName>
</protein>
<evidence type="ECO:0000256" key="12">
    <source>
        <dbReference type="ARBA" id="ARBA00023012"/>
    </source>
</evidence>
<dbReference type="Pfam" id="PF17203">
    <property type="entry name" value="sCache_3_2"/>
    <property type="match status" value="1"/>
</dbReference>
<dbReference type="InterPro" id="IPR036890">
    <property type="entry name" value="HATPase_C_sf"/>
</dbReference>
<dbReference type="Gene3D" id="3.30.565.10">
    <property type="entry name" value="Histidine kinase-like ATPase, C-terminal domain"/>
    <property type="match status" value="1"/>
</dbReference>
<dbReference type="InterPro" id="IPR003594">
    <property type="entry name" value="HATPase_dom"/>
</dbReference>
<dbReference type="Gene3D" id="3.30.450.20">
    <property type="entry name" value="PAS domain"/>
    <property type="match status" value="2"/>
</dbReference>
<feature type="transmembrane region" description="Helical" evidence="15">
    <location>
        <begin position="199"/>
        <end position="219"/>
    </location>
</feature>
<dbReference type="SUPFAM" id="SSF55890">
    <property type="entry name" value="Sporulation response regulatory protein Spo0B"/>
    <property type="match status" value="1"/>
</dbReference>
<evidence type="ECO:0000256" key="13">
    <source>
        <dbReference type="ARBA" id="ARBA00023136"/>
    </source>
</evidence>
<dbReference type="PANTHER" id="PTHR42878:SF14">
    <property type="entry name" value="OSMOLARITY TWO-COMPONENT SYSTEM PROTEIN SSK1"/>
    <property type="match status" value="1"/>
</dbReference>
<keyword evidence="8" id="KW-0547">Nucleotide-binding</keyword>
<dbReference type="PANTHER" id="PTHR42878">
    <property type="entry name" value="TWO-COMPONENT HISTIDINE KINASE"/>
    <property type="match status" value="1"/>
</dbReference>
<evidence type="ECO:0000256" key="8">
    <source>
        <dbReference type="ARBA" id="ARBA00022741"/>
    </source>
</evidence>
<sequence>MTDDRSRRPRLRFATEVLVLQLAVVVAVVALTSAVFVRIEVTRLERAAEGTALAIAQSVAAQSDVRAAVARLSVDGTDLDPAVLADGPVQRAAVAAQRRTGALFVVVTDDRGIRLAHPDVDRIGEMVSTSPDAALAGRETVSWARGTLGESARAKVPVSAPAASGAETSRASRQSAVVGEVSVGFNRARVYDTLVEDSMPVIGAGLAAVLLAVVASVLIRRRLVRLTLGLQPEELVTLVQNQQAVLGGVGEGVIALGPSGVVTVCNPEAVRLLGLVDPVGRPVASLDLPSPLGSMLDVTTAVPASATIVAGHRVLLVDVRTVFRDGRDLGRVAVLRDRTDVEALTRRLDAVGAMSTALRAQRHEFANRLHAISGLLDIGETARARAYLADVQERGPLRYPVQHADRLTEPYLQAFLGAKGVEAAERGVLLRIGAETLVQGTITEPGDVTTVLGNLVDNAVSAALDGDERTRGGRSPWVEVEVLDDGSTLHLSVMDSGPGVPADAADSLFTRDTDLLASPPDVERVHGLGIGLPLSREIARRHGGDVWLASPGGDDHGAVFCARLEGVVS</sequence>
<dbReference type="InterPro" id="IPR005467">
    <property type="entry name" value="His_kinase_dom"/>
</dbReference>
<dbReference type="Pfam" id="PF02518">
    <property type="entry name" value="HATPase_c"/>
    <property type="match status" value="1"/>
</dbReference>
<dbReference type="SUPFAM" id="SSF55874">
    <property type="entry name" value="ATPase domain of HSP90 chaperone/DNA topoisomerase II/histidine kinase"/>
    <property type="match status" value="1"/>
</dbReference>
<accession>A0A9Q9T3L5</accession>
<evidence type="ECO:0000256" key="14">
    <source>
        <dbReference type="ARBA" id="ARBA00039401"/>
    </source>
</evidence>
<evidence type="ECO:0000256" key="10">
    <source>
        <dbReference type="ARBA" id="ARBA00022840"/>
    </source>
</evidence>
<feature type="domain" description="Histidine kinase" evidence="16">
    <location>
        <begin position="451"/>
        <end position="568"/>
    </location>
</feature>
<evidence type="ECO:0000256" key="2">
    <source>
        <dbReference type="ARBA" id="ARBA00004651"/>
    </source>
</evidence>
<dbReference type="PROSITE" id="PS50109">
    <property type="entry name" value="HIS_KIN"/>
    <property type="match status" value="1"/>
</dbReference>
<evidence type="ECO:0000259" key="16">
    <source>
        <dbReference type="PROSITE" id="PS50109"/>
    </source>
</evidence>
<gene>
    <name evidence="17" type="ORF">OE229_17145</name>
</gene>
<keyword evidence="4" id="KW-1003">Cell membrane</keyword>
<dbReference type="SMART" id="SM00387">
    <property type="entry name" value="HATPase_c"/>
    <property type="match status" value="1"/>
</dbReference>
<dbReference type="KEGG" id="cpoi:OE229_17145"/>
<organism evidence="17 18">
    <name type="scientific">Curtobacterium poinsettiae</name>
    <dbReference type="NCBI Taxonomy" id="159612"/>
    <lineage>
        <taxon>Bacteria</taxon>
        <taxon>Bacillati</taxon>
        <taxon>Actinomycetota</taxon>
        <taxon>Actinomycetes</taxon>
        <taxon>Micrococcales</taxon>
        <taxon>Microbacteriaceae</taxon>
        <taxon>Curtobacterium</taxon>
    </lineage>
</organism>